<evidence type="ECO:0000256" key="2">
    <source>
        <dbReference type="ARBA" id="ARBA00023043"/>
    </source>
</evidence>
<dbReference type="SMART" id="SM00248">
    <property type="entry name" value="ANK"/>
    <property type="match status" value="4"/>
</dbReference>
<dbReference type="Proteomes" id="UP000000814">
    <property type="component" value="Chromosome"/>
</dbReference>
<keyword evidence="1" id="KW-0677">Repeat</keyword>
<dbReference type="GeneID" id="44998141"/>
<dbReference type="Gene3D" id="1.25.40.20">
    <property type="entry name" value="Ankyrin repeat-containing domain"/>
    <property type="match status" value="1"/>
</dbReference>
<dbReference type="OrthoDB" id="4827574at2"/>
<dbReference type="AlphaFoldDB" id="Q97IJ6"/>
<dbReference type="Pfam" id="PF05076">
    <property type="entry name" value="SUFU"/>
    <property type="match status" value="1"/>
</dbReference>
<feature type="repeat" description="ANK" evidence="3">
    <location>
        <begin position="42"/>
        <end position="74"/>
    </location>
</feature>
<dbReference type="PRINTS" id="PR01415">
    <property type="entry name" value="ANKYRIN"/>
</dbReference>
<dbReference type="InterPro" id="IPR002110">
    <property type="entry name" value="Ankyrin_rpt"/>
</dbReference>
<dbReference type="PROSITE" id="PS50297">
    <property type="entry name" value="ANK_REP_REGION"/>
    <property type="match status" value="2"/>
</dbReference>
<evidence type="ECO:0000313" key="6">
    <source>
        <dbReference type="Proteomes" id="UP000000814"/>
    </source>
</evidence>
<dbReference type="HOGENOM" id="CLU_728919_0_0_9"/>
<dbReference type="SUPFAM" id="SSF48403">
    <property type="entry name" value="Ankyrin repeat"/>
    <property type="match status" value="1"/>
</dbReference>
<accession>Q97IJ6</accession>
<dbReference type="InterPro" id="IPR050745">
    <property type="entry name" value="Multifunctional_regulatory"/>
</dbReference>
<dbReference type="PATRIC" id="fig|272562.8.peg.1847"/>
<dbReference type="PANTHER" id="PTHR24189:SF50">
    <property type="entry name" value="ANKYRIN REPEAT AND SOCS BOX PROTEIN 2"/>
    <property type="match status" value="1"/>
</dbReference>
<gene>
    <name evidence="5" type="ordered locus">CA_C1645</name>
</gene>
<feature type="repeat" description="ANK" evidence="3">
    <location>
        <begin position="111"/>
        <end position="143"/>
    </location>
</feature>
<organism evidence="5 6">
    <name type="scientific">Clostridium acetobutylicum (strain ATCC 824 / DSM 792 / JCM 1419 / IAM 19013 / LMG 5710 / NBRC 13948 / NRRL B-527 / VKM B-1787 / 2291 / W)</name>
    <dbReference type="NCBI Taxonomy" id="272562"/>
    <lineage>
        <taxon>Bacteria</taxon>
        <taxon>Bacillati</taxon>
        <taxon>Bacillota</taxon>
        <taxon>Clostridia</taxon>
        <taxon>Eubacteriales</taxon>
        <taxon>Clostridiaceae</taxon>
        <taxon>Clostridium</taxon>
    </lineage>
</organism>
<dbReference type="Pfam" id="PF12796">
    <property type="entry name" value="Ank_2"/>
    <property type="match status" value="2"/>
</dbReference>
<dbReference type="EMBL" id="AE001437">
    <property type="protein sequence ID" value="AAK79611.1"/>
    <property type="molecule type" value="Genomic_DNA"/>
</dbReference>
<evidence type="ECO:0000259" key="4">
    <source>
        <dbReference type="Pfam" id="PF05076"/>
    </source>
</evidence>
<name>Q97IJ6_CLOAB</name>
<protein>
    <submittedName>
        <fullName evidence="5">Ankyrin repeats containing protein</fullName>
    </submittedName>
</protein>
<dbReference type="InterPro" id="IPR020941">
    <property type="entry name" value="SUFU-like_domain"/>
</dbReference>
<dbReference type="InterPro" id="IPR036770">
    <property type="entry name" value="Ankyrin_rpt-contain_sf"/>
</dbReference>
<evidence type="ECO:0000256" key="3">
    <source>
        <dbReference type="PROSITE-ProRule" id="PRU00023"/>
    </source>
</evidence>
<dbReference type="PANTHER" id="PTHR24189">
    <property type="entry name" value="MYOTROPHIN"/>
    <property type="match status" value="1"/>
</dbReference>
<dbReference type="RefSeq" id="WP_010964952.1">
    <property type="nucleotide sequence ID" value="NC_003030.1"/>
</dbReference>
<proteinExistence type="predicted"/>
<dbReference type="KEGG" id="cac:CA_C1645"/>
<reference evidence="5 6" key="1">
    <citation type="journal article" date="2001" name="J. Bacteriol.">
        <title>Genome sequence and comparative analysis of the solvent-producing bacterium Clostridium acetobutylicum.</title>
        <authorList>
            <person name="Nolling J."/>
            <person name="Breton G."/>
            <person name="Omelchenko M.V."/>
            <person name="Makarova K.S."/>
            <person name="Zeng Q."/>
            <person name="Gibson R."/>
            <person name="Lee H.M."/>
            <person name="Dubois J."/>
            <person name="Qiu D."/>
            <person name="Hitti J."/>
            <person name="Wolf Y.I."/>
            <person name="Tatusov R.L."/>
            <person name="Sabathe F."/>
            <person name="Doucette-Stamm L."/>
            <person name="Soucaille P."/>
            <person name="Daly M.J."/>
            <person name="Bennett G.N."/>
            <person name="Koonin E.V."/>
            <person name="Smith D.R."/>
        </authorList>
    </citation>
    <scope>NUCLEOTIDE SEQUENCE [LARGE SCALE GENOMIC DNA]</scope>
    <source>
        <strain evidence="6">ATCC 824 / DSM 792 / JCM 1419 / LMG 5710 / VKM B-1787</strain>
    </source>
</reference>
<sequence>MNNLSWSDIKRSTFNAIKKGDLKLLANMIDKYPKVIDAYNSSGYSLLHVAAEQDNVEVLEYLYNNKIDVNITRKNDDGCVTPIHGAVDKNLIGNVEWLIAHGAKIDTGNGIHATPLIGAAFNGNLEMVKLLLKNGADINAFYDIGEGINKTRITPLIAAEMEGHTETCEYLCKNGARKLDAKKYELTQIKNQHDEILQYLQRYFGNVNKTLSEVIPASNVSVNLNIMRNTENDKFITIVTTGMSDCPMDDSDEAFEERFAELIIKLPKDWLIDKNNIKDVNNYWPLGWIRRIAHIPHLYDGWIGKDIIIPNGEPPQPFAPNTKLSCIMICQPDEKELHRFTTSKGNIINLYTLIPIYKEERNMALIKGCKYLRKRMEDRGIDEILNITRENVGLSADEQ</sequence>
<keyword evidence="6" id="KW-1185">Reference proteome</keyword>
<dbReference type="PROSITE" id="PS50088">
    <property type="entry name" value="ANK_REPEAT"/>
    <property type="match status" value="2"/>
</dbReference>
<feature type="domain" description="Suppressor of fused-like" evidence="4">
    <location>
        <begin position="223"/>
        <end position="390"/>
    </location>
</feature>
<dbReference type="STRING" id="272562.CA_C1645"/>
<evidence type="ECO:0000256" key="1">
    <source>
        <dbReference type="ARBA" id="ARBA00022737"/>
    </source>
</evidence>
<dbReference type="PIR" id="H97102">
    <property type="entry name" value="H97102"/>
</dbReference>
<dbReference type="eggNOG" id="COG0666">
    <property type="taxonomic scope" value="Bacteria"/>
</dbReference>
<keyword evidence="2 3" id="KW-0040">ANK repeat</keyword>
<evidence type="ECO:0000313" key="5">
    <source>
        <dbReference type="EMBL" id="AAK79611.1"/>
    </source>
</evidence>